<evidence type="ECO:0008006" key="6">
    <source>
        <dbReference type="Google" id="ProtNLM"/>
    </source>
</evidence>
<evidence type="ECO:0000256" key="2">
    <source>
        <dbReference type="SAM" id="Phobius"/>
    </source>
</evidence>
<evidence type="ECO:0000313" key="4">
    <source>
        <dbReference type="EMBL" id="MBB5924619.1"/>
    </source>
</evidence>
<keyword evidence="2" id="KW-1133">Transmembrane helix</keyword>
<dbReference type="Proteomes" id="UP000585836">
    <property type="component" value="Unassembled WGS sequence"/>
</dbReference>
<feature type="signal peptide" evidence="3">
    <location>
        <begin position="1"/>
        <end position="34"/>
    </location>
</feature>
<reference evidence="4 5" key="1">
    <citation type="submission" date="2020-08" db="EMBL/GenBank/DDBJ databases">
        <title>Genomic Encyclopedia of Type Strains, Phase III (KMG-III): the genomes of soil and plant-associated and newly described type strains.</title>
        <authorList>
            <person name="Whitman W."/>
        </authorList>
    </citation>
    <scope>NUCLEOTIDE SEQUENCE [LARGE SCALE GENOMIC DNA]</scope>
    <source>
        <strain evidence="4 5">CECT 3313</strain>
    </source>
</reference>
<protein>
    <recommendedName>
        <fullName evidence="6">Gram-positive cocci surface proteins LPxTG domain-containing protein</fullName>
    </recommendedName>
</protein>
<keyword evidence="5" id="KW-1185">Reference proteome</keyword>
<dbReference type="EMBL" id="JACHJK010000001">
    <property type="protein sequence ID" value="MBB5924619.1"/>
    <property type="molecule type" value="Genomic_DNA"/>
</dbReference>
<dbReference type="RefSeq" id="WP_184958208.1">
    <property type="nucleotide sequence ID" value="NZ_BAAAWF010000100.1"/>
</dbReference>
<name>A0A7W9PMS9_9ACTN</name>
<accession>A0A7W9PMS9</accession>
<keyword evidence="2" id="KW-0472">Membrane</keyword>
<feature type="chain" id="PRO_5031351138" description="Gram-positive cocci surface proteins LPxTG domain-containing protein" evidence="3">
    <location>
        <begin position="35"/>
        <end position="562"/>
    </location>
</feature>
<feature type="compositionally biased region" description="Low complexity" evidence="1">
    <location>
        <begin position="479"/>
        <end position="499"/>
    </location>
</feature>
<evidence type="ECO:0000313" key="5">
    <source>
        <dbReference type="Proteomes" id="UP000585836"/>
    </source>
</evidence>
<proteinExistence type="predicted"/>
<dbReference type="AlphaFoldDB" id="A0A7W9PMS9"/>
<evidence type="ECO:0000256" key="1">
    <source>
        <dbReference type="SAM" id="MobiDB-lite"/>
    </source>
</evidence>
<keyword evidence="3" id="KW-0732">Signal</keyword>
<keyword evidence="2" id="KW-0812">Transmembrane</keyword>
<organism evidence="4 5">
    <name type="scientific">Streptomyces echinatus</name>
    <dbReference type="NCBI Taxonomy" id="67293"/>
    <lineage>
        <taxon>Bacteria</taxon>
        <taxon>Bacillati</taxon>
        <taxon>Actinomycetota</taxon>
        <taxon>Actinomycetes</taxon>
        <taxon>Kitasatosporales</taxon>
        <taxon>Streptomycetaceae</taxon>
        <taxon>Streptomyces</taxon>
    </lineage>
</organism>
<evidence type="ECO:0000256" key="3">
    <source>
        <dbReference type="SAM" id="SignalP"/>
    </source>
</evidence>
<gene>
    <name evidence="4" type="ORF">FHS34_000054</name>
</gene>
<sequence length="562" mass="57067">MRRPVRRSVFRAVLGPVAATVLAAGSGAAVPALAADGDPLPVRITGENHVDLSLQGDNGDPAEPQVTLRLAAPGSDEPGDDGEVPVAHQGHYKITIDAGGLAGVATVKLPCAANGWTATCEGDRIRAGEKANVLGGIRLDVPAGGSPRRFGEITVTGEGEGVAFAPLHIQVVVSDSRIVSHELPTPGVGVGDTWGAPLGLRNAGGASADGVVLRFRGTRGLGFPDSYGNCLYRHTTDGPLQDQGTDAICAFSGVYEAGAAYEVTEPLKVKTAAFALNDLFTYSFAPADARRPKTLSAADGYTPGTGAPMTLRKLPGVPSGLYSSKGTAWLPQNNSYDIQITGDSARGAVGDKVTVDVGFRNLGPAWVRGLEPPDDDPMLVYVAIPPGATVTKVPEDCWAGRLDDGSDGYGCWAHTPVLEDADLTFPFELRIDKVVKNAKGKIQMQPFDYPSEPNHDNNSAWIVLNATDDDGGTQGTSGGPSADPSPSASGSPSAEPSPGTSGGDTSGSAGTTGGDASTSGGTSGGGLATTGAGGAVFLGVGALLALGLGTVLVLVVRRRSAA</sequence>
<feature type="compositionally biased region" description="Gly residues" evidence="1">
    <location>
        <begin position="500"/>
        <end position="513"/>
    </location>
</feature>
<feature type="region of interest" description="Disordered" evidence="1">
    <location>
        <begin position="465"/>
        <end position="523"/>
    </location>
</feature>
<comment type="caution">
    <text evidence="4">The sequence shown here is derived from an EMBL/GenBank/DDBJ whole genome shotgun (WGS) entry which is preliminary data.</text>
</comment>
<feature type="transmembrane region" description="Helical" evidence="2">
    <location>
        <begin position="535"/>
        <end position="556"/>
    </location>
</feature>